<dbReference type="Proteomes" id="UP000029843">
    <property type="component" value="Unassembled WGS sequence"/>
</dbReference>
<gene>
    <name evidence="1" type="ORF">ND2E_2327</name>
</gene>
<proteinExistence type="predicted"/>
<comment type="caution">
    <text evidence="1">The sequence shown here is derived from an EMBL/GenBank/DDBJ whole genome shotgun (WGS) entry which is preliminary data.</text>
</comment>
<dbReference type="AlphaFoldDB" id="A0A099KVC8"/>
<reference evidence="1 2" key="1">
    <citation type="submission" date="2014-08" db="EMBL/GenBank/DDBJ databases">
        <title>Genomic and Phenotypic Diversity of Colwellia psychrerythraea strains from Disparate Marine Basins.</title>
        <authorList>
            <person name="Techtmann S.M."/>
            <person name="Stelling S.C."/>
            <person name="Utturkar S.M."/>
            <person name="Alshibli N."/>
            <person name="Harris A."/>
            <person name="Brown S.D."/>
            <person name="Hazen T.C."/>
        </authorList>
    </citation>
    <scope>NUCLEOTIDE SEQUENCE [LARGE SCALE GENOMIC DNA]</scope>
    <source>
        <strain evidence="1 2">ND2E</strain>
    </source>
</reference>
<protein>
    <submittedName>
        <fullName evidence="1">Uncharacterized protein</fullName>
    </submittedName>
</protein>
<dbReference type="EMBL" id="JQED01000009">
    <property type="protein sequence ID" value="KGJ93598.1"/>
    <property type="molecule type" value="Genomic_DNA"/>
</dbReference>
<dbReference type="PATRIC" id="fig|28229.4.peg.1353"/>
<evidence type="ECO:0000313" key="2">
    <source>
        <dbReference type="Proteomes" id="UP000029843"/>
    </source>
</evidence>
<accession>A0A099KVC8</accession>
<evidence type="ECO:0000313" key="1">
    <source>
        <dbReference type="EMBL" id="KGJ93598.1"/>
    </source>
</evidence>
<dbReference type="RefSeq" id="WP_033093108.1">
    <property type="nucleotide sequence ID" value="NZ_JQED01000009.1"/>
</dbReference>
<name>A0A099KVC8_COLPS</name>
<sequence length="413" mass="47744">MTRNRKKQHCKSNLLSKATSPLSDGKFTKMVTNQWAELIPSERYGNSWQFFRNDNDKHPSLYSLSDMDAVIDESKSKYRTIFYTANDFAEAKEKIDDECESAYFQAQRWEESVHNCGIFSEGTGTGKSSVFVMLANRSDGKHRIFTFPSKKLRDEFASKCKEDCLTVFGNEEIVQIATKFKKVKLVKKVFQHAYDSIEEGNSIIEFKNILNECEFLTKEEKDLAVAMHSDNSKNMQCKSKTLLMTHDKLEYVVSNSNDNWMPFRDSIIYSDEYRMGTVVFNESKRDVRKIRQLKRMYASAERIALIELQNNHMFPLVVGTGIKKEYDEGLTIFRIKSTAISGGKRKSLYSALEKHFDAVIANKCESEWNLVNNKGTNELRVEELCTILSYPDPSRMSRAKRCLKIDDDDTIRE</sequence>
<organism evidence="1 2">
    <name type="scientific">Colwellia psychrerythraea</name>
    <name type="common">Vibrio psychroerythus</name>
    <dbReference type="NCBI Taxonomy" id="28229"/>
    <lineage>
        <taxon>Bacteria</taxon>
        <taxon>Pseudomonadati</taxon>
        <taxon>Pseudomonadota</taxon>
        <taxon>Gammaproteobacteria</taxon>
        <taxon>Alteromonadales</taxon>
        <taxon>Colwelliaceae</taxon>
        <taxon>Colwellia</taxon>
    </lineage>
</organism>